<evidence type="ECO:0000313" key="3">
    <source>
        <dbReference type="Proteomes" id="UP000298693"/>
    </source>
</evidence>
<reference evidence="2 3" key="1">
    <citation type="submission" date="2018-09" db="EMBL/GenBank/DDBJ databases">
        <title>Whole genome based analysis of evolution and adaptive divergence in Indian and Brazilian strains of Azospirillum brasilense.</title>
        <authorList>
            <person name="Singh C."/>
            <person name="Tripathi A.K."/>
        </authorList>
    </citation>
    <scope>NUCLEOTIDE SEQUENCE [LARGE SCALE GENOMIC DNA]</scope>
    <source>
        <strain evidence="2 3">MTCC4039</strain>
        <plasmid evidence="2 3">p4</plasmid>
    </source>
</reference>
<dbReference type="AlphaFoldDB" id="A0A4D8RET0"/>
<name>A0A4D8RET0_AZOBR</name>
<proteinExistence type="predicted"/>
<feature type="region of interest" description="Disordered" evidence="1">
    <location>
        <begin position="148"/>
        <end position="175"/>
    </location>
</feature>
<dbReference type="PROSITE" id="PS51257">
    <property type="entry name" value="PROKAR_LIPOPROTEIN"/>
    <property type="match status" value="1"/>
</dbReference>
<protein>
    <submittedName>
        <fullName evidence="2">Transposase</fullName>
    </submittedName>
</protein>
<keyword evidence="2" id="KW-0614">Plasmid</keyword>
<organism evidence="2 3">
    <name type="scientific">Azospirillum brasilense</name>
    <dbReference type="NCBI Taxonomy" id="192"/>
    <lineage>
        <taxon>Bacteria</taxon>
        <taxon>Pseudomonadati</taxon>
        <taxon>Pseudomonadota</taxon>
        <taxon>Alphaproteobacteria</taxon>
        <taxon>Rhodospirillales</taxon>
        <taxon>Azospirillaceae</taxon>
        <taxon>Azospirillum</taxon>
    </lineage>
</organism>
<sequence>MCRSSSGVVGGDCFVIGPLPVCSLTGCSEPCVAGSRTFVRGRGFALASVASRLCRAFWECAIQRQRTNFPENGLVAPALLDLAPVPLPLAWGGWYGTNNGGLVAGIIDQMERAVTGPGRPPVPTNAVLETLRFFLREGVQWRELRASPDRAPGSTVRRRLTEWGQRPSCAASTPC</sequence>
<geneLocation type="plasmid" evidence="2">
    <name>p4</name>
</geneLocation>
<accession>A0A4D8RET0</accession>
<gene>
    <name evidence="2" type="ORF">D3869_27405</name>
</gene>
<dbReference type="Proteomes" id="UP000298693">
    <property type="component" value="Plasmid p4"/>
</dbReference>
<dbReference type="EMBL" id="CP032348">
    <property type="protein sequence ID" value="QCO18983.1"/>
    <property type="molecule type" value="Genomic_DNA"/>
</dbReference>
<evidence type="ECO:0000313" key="2">
    <source>
        <dbReference type="EMBL" id="QCO18983.1"/>
    </source>
</evidence>
<evidence type="ECO:0000256" key="1">
    <source>
        <dbReference type="SAM" id="MobiDB-lite"/>
    </source>
</evidence>